<dbReference type="SUPFAM" id="SSF50978">
    <property type="entry name" value="WD40 repeat-like"/>
    <property type="match status" value="1"/>
</dbReference>
<dbReference type="PANTHER" id="PTHR19865:SF0">
    <property type="entry name" value="U3 SMALL NUCLEOLAR RNA-INTERACTING PROTEIN 2"/>
    <property type="match status" value="1"/>
</dbReference>
<dbReference type="EMBL" id="UZAD01008691">
    <property type="protein sequence ID" value="VDN88722.1"/>
    <property type="molecule type" value="Genomic_DNA"/>
</dbReference>
<dbReference type="Gene3D" id="2.130.10.10">
    <property type="entry name" value="YVTN repeat-like/Quinoprotein amine dehydrogenase"/>
    <property type="match status" value="1"/>
</dbReference>
<feature type="repeat" description="WD" evidence="5">
    <location>
        <begin position="60"/>
        <end position="101"/>
    </location>
</feature>
<reference evidence="8" key="1">
    <citation type="submission" date="2017-02" db="UniProtKB">
        <authorList>
            <consortium name="WormBaseParasite"/>
        </authorList>
    </citation>
    <scope>IDENTIFICATION</scope>
</reference>
<keyword evidence="2 5" id="KW-0853">WD repeat</keyword>
<reference evidence="6 7" key="2">
    <citation type="submission" date="2018-11" db="EMBL/GenBank/DDBJ databases">
        <authorList>
            <consortium name="Pathogen Informatics"/>
        </authorList>
    </citation>
    <scope>NUCLEOTIDE SEQUENCE [LARGE SCALE GENOMIC DNA]</scope>
</reference>
<dbReference type="WBParaSite" id="BPAG_0000757501-mRNA-1">
    <property type="protein sequence ID" value="BPAG_0000757501-mRNA-1"/>
    <property type="gene ID" value="BPAG_0000757501"/>
</dbReference>
<dbReference type="PROSITE" id="PS50294">
    <property type="entry name" value="WD_REPEATS_REGION"/>
    <property type="match status" value="2"/>
</dbReference>
<dbReference type="InterPro" id="IPR036322">
    <property type="entry name" value="WD40_repeat_dom_sf"/>
</dbReference>
<dbReference type="InterPro" id="IPR015943">
    <property type="entry name" value="WD40/YVTN_repeat-like_dom_sf"/>
</dbReference>
<name>A0A0N4TH87_BRUPA</name>
<dbReference type="InterPro" id="IPR019775">
    <property type="entry name" value="WD40_repeat_CS"/>
</dbReference>
<evidence type="ECO:0000313" key="7">
    <source>
        <dbReference type="Proteomes" id="UP000278627"/>
    </source>
</evidence>
<dbReference type="PROSITE" id="PS00678">
    <property type="entry name" value="WD_REPEATS_1"/>
    <property type="match status" value="2"/>
</dbReference>
<keyword evidence="4" id="KW-0539">Nucleus</keyword>
<feature type="repeat" description="WD" evidence="5">
    <location>
        <begin position="18"/>
        <end position="59"/>
    </location>
</feature>
<evidence type="ECO:0000256" key="1">
    <source>
        <dbReference type="ARBA" id="ARBA00004123"/>
    </source>
</evidence>
<evidence type="ECO:0000256" key="2">
    <source>
        <dbReference type="ARBA" id="ARBA00022574"/>
    </source>
</evidence>
<organism evidence="8">
    <name type="scientific">Brugia pahangi</name>
    <name type="common">Filarial nematode worm</name>
    <dbReference type="NCBI Taxonomy" id="6280"/>
    <lineage>
        <taxon>Eukaryota</taxon>
        <taxon>Metazoa</taxon>
        <taxon>Ecdysozoa</taxon>
        <taxon>Nematoda</taxon>
        <taxon>Chromadorea</taxon>
        <taxon>Rhabditida</taxon>
        <taxon>Spirurina</taxon>
        <taxon>Spiruromorpha</taxon>
        <taxon>Filarioidea</taxon>
        <taxon>Onchocercidae</taxon>
        <taxon>Brugia</taxon>
    </lineage>
</organism>
<dbReference type="STRING" id="6280.A0A0N4TH87"/>
<dbReference type="PANTHER" id="PTHR19865">
    <property type="entry name" value="U3 SMALL NUCLEOLAR RNA INTERACTING PROTEIN 2"/>
    <property type="match status" value="1"/>
</dbReference>
<dbReference type="GO" id="GO:0032040">
    <property type="term" value="C:small-subunit processome"/>
    <property type="evidence" value="ECO:0007669"/>
    <property type="project" value="TreeGrafter"/>
</dbReference>
<evidence type="ECO:0000313" key="8">
    <source>
        <dbReference type="WBParaSite" id="BPAG_0000757501-mRNA-1"/>
    </source>
</evidence>
<dbReference type="SMART" id="SM00320">
    <property type="entry name" value="WD40"/>
    <property type="match status" value="2"/>
</dbReference>
<evidence type="ECO:0000256" key="3">
    <source>
        <dbReference type="ARBA" id="ARBA00022737"/>
    </source>
</evidence>
<dbReference type="InterPro" id="IPR039241">
    <property type="entry name" value="Rrp9-like"/>
</dbReference>
<dbReference type="InterPro" id="IPR001680">
    <property type="entry name" value="WD40_rpt"/>
</dbReference>
<proteinExistence type="predicted"/>
<sequence length="128" mass="14556">DLEEGKIVASIKYVKGNCTFHRGQIFCLAISANDRYLVTGGSDTIIRVWNFSNLQHVKNLTGHMNAITGLVFRLNTQQLYSCSKDRYVKLWDLEQLGYVDTLFGHVDAVVDIDALSRQIFMKERLITA</sequence>
<keyword evidence="7" id="KW-1185">Reference proteome</keyword>
<evidence type="ECO:0000256" key="5">
    <source>
        <dbReference type="PROSITE-ProRule" id="PRU00221"/>
    </source>
</evidence>
<dbReference type="AlphaFoldDB" id="A0A0N4TH87"/>
<keyword evidence="3" id="KW-0677">Repeat</keyword>
<dbReference type="Proteomes" id="UP000278627">
    <property type="component" value="Unassembled WGS sequence"/>
</dbReference>
<dbReference type="GO" id="GO:0034511">
    <property type="term" value="F:U3 snoRNA binding"/>
    <property type="evidence" value="ECO:0007669"/>
    <property type="project" value="InterPro"/>
</dbReference>
<comment type="subcellular location">
    <subcellularLocation>
        <location evidence="1">Nucleus</location>
    </subcellularLocation>
</comment>
<protein>
    <submittedName>
        <fullName evidence="8">WD_REPEATS_REGION domain-containing protein</fullName>
    </submittedName>
</protein>
<gene>
    <name evidence="6" type="ORF">BPAG_LOCUS7536</name>
</gene>
<accession>A0A0N4TH87</accession>
<dbReference type="PROSITE" id="PS50082">
    <property type="entry name" value="WD_REPEATS_2"/>
    <property type="match status" value="2"/>
</dbReference>
<evidence type="ECO:0000313" key="6">
    <source>
        <dbReference type="EMBL" id="VDN88722.1"/>
    </source>
</evidence>
<dbReference type="Pfam" id="PF00400">
    <property type="entry name" value="WD40"/>
    <property type="match status" value="2"/>
</dbReference>
<evidence type="ECO:0000256" key="4">
    <source>
        <dbReference type="ARBA" id="ARBA00023242"/>
    </source>
</evidence>